<protein>
    <recommendedName>
        <fullName evidence="5">NADH-quinone oxidoreductase subunit N</fullName>
        <ecNumber evidence="5">7.1.1.-</ecNumber>
    </recommendedName>
    <alternativeName>
        <fullName evidence="5">NADH dehydrogenase I subunit N</fullName>
    </alternativeName>
    <alternativeName>
        <fullName evidence="5">NDH-1 subunit N</fullName>
    </alternativeName>
</protein>
<sequence>MSSTLPNLIPALPEIFVLFMALVILMVGIFFVRYSQILYYLAQITLVVVFLLTWRVFSVSEFSERIFTFHCLFVLDYLSVYLKLFIYLAVFFTFLYAREYNQERKIPVTEFYVLGLLSLLGMMVLVSSHNLIMVFLGLELFSLPTYAMVAMERRKTHCVEAGMKYFVIGAIASGMLIYGMSMVFGATRSLDLTEIAAAVSQTPVHQNLILVFGLVFMIAGIAFKVGAAPFHIWIPDVYEGAPSSVTLFISTAPKIAAFAMVIRLLVNAMPALQGQWHQVLVVVAILSMGIGNFAAIAQSNIKRMLAYSSIAHMGYMLLGVLCGTKEGYVAAMFYIITYSFMTLGGFGMVILMSRSGFEAENIKDFAGLNDRNPWLAFMMMLTLFSLAGLPPLVGFIAKVGVLDALIKVHLVWLAVLAVLFAIVGTYYYIRVVKVMYFENSALPLEPIQYSLEMKIAISINGLAVLFIGIFPGWLYALSYLAF</sequence>
<dbReference type="NCBIfam" id="NF004442">
    <property type="entry name" value="PRK05777.1-5"/>
    <property type="match status" value="1"/>
</dbReference>
<feature type="transmembrane region" description="Helical" evidence="5">
    <location>
        <begin position="15"/>
        <end position="32"/>
    </location>
</feature>
<feature type="transmembrane region" description="Helical" evidence="5">
    <location>
        <begin position="327"/>
        <end position="353"/>
    </location>
</feature>
<feature type="transmembrane region" description="Helical" evidence="5">
    <location>
        <begin position="304"/>
        <end position="321"/>
    </location>
</feature>
<feature type="domain" description="NADH:quinone oxidoreductase/Mrp antiporter transmembrane" evidence="7">
    <location>
        <begin position="128"/>
        <end position="419"/>
    </location>
</feature>
<dbReference type="HAMAP" id="MF_00445">
    <property type="entry name" value="NDH1_NuoN_1"/>
    <property type="match status" value="1"/>
</dbReference>
<feature type="transmembrane region" description="Helical" evidence="5">
    <location>
        <begin position="163"/>
        <end position="187"/>
    </location>
</feature>
<dbReference type="Proteomes" id="UP000063965">
    <property type="component" value="Chromosome"/>
</dbReference>
<keyword evidence="5" id="KW-0830">Ubiquinone</keyword>
<comment type="subcellular location">
    <subcellularLocation>
        <location evidence="5">Cell membrane</location>
        <topology evidence="5">Multi-pass membrane protein</topology>
    </subcellularLocation>
    <subcellularLocation>
        <location evidence="1">Endomembrane system</location>
        <topology evidence="1">Multi-pass membrane protein</topology>
    </subcellularLocation>
    <subcellularLocation>
        <location evidence="6">Membrane</location>
        <topology evidence="6">Multi-pass membrane protein</topology>
    </subcellularLocation>
</comment>
<reference evidence="8 9" key="1">
    <citation type="journal article" date="2015" name="Genome Biol. Evol.">
        <title>Distinctive Genome Reduction Rates Revealed by Genomic Analyses of Two Coxiella-Like Endosymbionts in Ticks.</title>
        <authorList>
            <person name="Gottlieb Y."/>
            <person name="Lalzar I."/>
            <person name="Klasson L."/>
        </authorList>
    </citation>
    <scope>NUCLEOTIDE SEQUENCE [LARGE SCALE GENOMIC DNA]</scope>
    <source>
        <strain evidence="8 9">CRt</strain>
    </source>
</reference>
<dbReference type="PANTHER" id="PTHR22773">
    <property type="entry name" value="NADH DEHYDROGENASE"/>
    <property type="match status" value="1"/>
</dbReference>
<name>A0ABM5UTQ9_9COXI</name>
<keyword evidence="5" id="KW-1278">Translocase</keyword>
<dbReference type="EC" id="7.1.1.-" evidence="5"/>
<evidence type="ECO:0000256" key="1">
    <source>
        <dbReference type="ARBA" id="ARBA00004127"/>
    </source>
</evidence>
<feature type="transmembrane region" description="Helical" evidence="5">
    <location>
        <begin position="245"/>
        <end position="266"/>
    </location>
</feature>
<dbReference type="Pfam" id="PF00361">
    <property type="entry name" value="Proton_antipo_M"/>
    <property type="match status" value="1"/>
</dbReference>
<gene>
    <name evidence="5 8" type="primary">nuoN</name>
    <name evidence="8" type="ORF">CleRT_03730</name>
</gene>
<dbReference type="RefSeq" id="WP_048874992.1">
    <property type="nucleotide sequence ID" value="NZ_CP011126.1"/>
</dbReference>
<evidence type="ECO:0000259" key="7">
    <source>
        <dbReference type="Pfam" id="PF00361"/>
    </source>
</evidence>
<evidence type="ECO:0000256" key="2">
    <source>
        <dbReference type="ARBA" id="ARBA00022692"/>
    </source>
</evidence>
<proteinExistence type="inferred from homology"/>
<accession>A0ABM5UTQ9</accession>
<feature type="transmembrane region" description="Helical" evidence="5">
    <location>
        <begin position="409"/>
        <end position="429"/>
    </location>
</feature>
<dbReference type="NCBIfam" id="TIGR01770">
    <property type="entry name" value="NDH_I_N"/>
    <property type="match status" value="1"/>
</dbReference>
<comment type="similarity">
    <text evidence="5">Belongs to the complex I subunit 2 family.</text>
</comment>
<feature type="transmembrane region" description="Helical" evidence="5">
    <location>
        <begin position="77"/>
        <end position="97"/>
    </location>
</feature>
<keyword evidence="3 5" id="KW-1133">Transmembrane helix</keyword>
<dbReference type="EMBL" id="CP011126">
    <property type="protein sequence ID" value="AKQ33337.1"/>
    <property type="molecule type" value="Genomic_DNA"/>
</dbReference>
<feature type="transmembrane region" description="Helical" evidence="5">
    <location>
        <begin position="278"/>
        <end position="297"/>
    </location>
</feature>
<evidence type="ECO:0000256" key="6">
    <source>
        <dbReference type="RuleBase" id="RU000320"/>
    </source>
</evidence>
<comment type="subunit">
    <text evidence="5">NDH-1 is composed of 14 different subunits. Subunits NuoA, H, J, K, L, M, N constitute the membrane sector of the complex.</text>
</comment>
<comment type="function">
    <text evidence="5">NDH-1 shuttles electrons from NADH, via FMN and iron-sulfur (Fe-S) centers, to quinones in the respiratory chain. The immediate electron acceptor for the enzyme in this species is believed to be ubiquinone. Couples the redox reaction to proton translocation (for every two electrons transferred, four hydrogen ions are translocated across the cytoplasmic membrane), and thus conserves the redox energy in a proton gradient.</text>
</comment>
<dbReference type="InterPro" id="IPR010096">
    <property type="entry name" value="NADH-Q_OxRdtase_suN/2"/>
</dbReference>
<evidence type="ECO:0000313" key="9">
    <source>
        <dbReference type="Proteomes" id="UP000063965"/>
    </source>
</evidence>
<feature type="transmembrane region" description="Helical" evidence="5">
    <location>
        <begin position="374"/>
        <end position="397"/>
    </location>
</feature>
<evidence type="ECO:0000313" key="8">
    <source>
        <dbReference type="EMBL" id="AKQ33337.1"/>
    </source>
</evidence>
<keyword evidence="5" id="KW-0520">NAD</keyword>
<feature type="transmembrane region" description="Helical" evidence="5">
    <location>
        <begin position="455"/>
        <end position="476"/>
    </location>
</feature>
<feature type="transmembrane region" description="Helical" evidence="5">
    <location>
        <begin position="207"/>
        <end position="233"/>
    </location>
</feature>
<evidence type="ECO:0000256" key="3">
    <source>
        <dbReference type="ARBA" id="ARBA00022989"/>
    </source>
</evidence>
<keyword evidence="4 5" id="KW-0472">Membrane</keyword>
<keyword evidence="5" id="KW-0813">Transport</keyword>
<evidence type="ECO:0000256" key="4">
    <source>
        <dbReference type="ARBA" id="ARBA00023136"/>
    </source>
</evidence>
<organism evidence="8 9">
    <name type="scientific">Candidatus Coxiella mudrowiae</name>
    <dbReference type="NCBI Taxonomy" id="2054173"/>
    <lineage>
        <taxon>Bacteria</taxon>
        <taxon>Pseudomonadati</taxon>
        <taxon>Pseudomonadota</taxon>
        <taxon>Gammaproteobacteria</taxon>
        <taxon>Legionellales</taxon>
        <taxon>Coxiellaceae</taxon>
        <taxon>Coxiella</taxon>
    </lineage>
</organism>
<keyword evidence="5" id="KW-1003">Cell membrane</keyword>
<evidence type="ECO:0000256" key="5">
    <source>
        <dbReference type="HAMAP-Rule" id="MF_00445"/>
    </source>
</evidence>
<keyword evidence="9" id="KW-1185">Reference proteome</keyword>
<comment type="catalytic activity">
    <reaction evidence="5">
        <text>a quinone + NADH + 5 H(+)(in) = a quinol + NAD(+) + 4 H(+)(out)</text>
        <dbReference type="Rhea" id="RHEA:57888"/>
        <dbReference type="ChEBI" id="CHEBI:15378"/>
        <dbReference type="ChEBI" id="CHEBI:24646"/>
        <dbReference type="ChEBI" id="CHEBI:57540"/>
        <dbReference type="ChEBI" id="CHEBI:57945"/>
        <dbReference type="ChEBI" id="CHEBI:132124"/>
    </reaction>
</comment>
<keyword evidence="2 5" id="KW-0812">Transmembrane</keyword>
<dbReference type="InterPro" id="IPR001750">
    <property type="entry name" value="ND/Mrp_TM"/>
</dbReference>
<keyword evidence="5" id="KW-0874">Quinone</keyword>
<feature type="transmembrane region" description="Helical" evidence="5">
    <location>
        <begin position="37"/>
        <end position="57"/>
    </location>
</feature>